<dbReference type="PROSITE" id="PS50088">
    <property type="entry name" value="ANK_REPEAT"/>
    <property type="match status" value="12"/>
</dbReference>
<dbReference type="PANTHER" id="PTHR24198:SF165">
    <property type="entry name" value="ANKYRIN REPEAT-CONTAINING PROTEIN-RELATED"/>
    <property type="match status" value="1"/>
</dbReference>
<feature type="domain" description="Azaphilone pigments biosynthesis cluster protein L N-terminal" evidence="4">
    <location>
        <begin position="1"/>
        <end position="153"/>
    </location>
</feature>
<feature type="repeat" description="ANK" evidence="3">
    <location>
        <begin position="798"/>
        <end position="830"/>
    </location>
</feature>
<dbReference type="Pfam" id="PF17111">
    <property type="entry name" value="PigL_N"/>
    <property type="match status" value="1"/>
</dbReference>
<dbReference type="PROSITE" id="PS50297">
    <property type="entry name" value="ANK_REP_REGION"/>
    <property type="match status" value="9"/>
</dbReference>
<feature type="repeat" description="ANK" evidence="3">
    <location>
        <begin position="631"/>
        <end position="663"/>
    </location>
</feature>
<dbReference type="InterPro" id="IPR002110">
    <property type="entry name" value="Ankyrin_rpt"/>
</dbReference>
<feature type="repeat" description="ANK" evidence="3">
    <location>
        <begin position="698"/>
        <end position="730"/>
    </location>
</feature>
<dbReference type="SMART" id="SM00248">
    <property type="entry name" value="ANK"/>
    <property type="match status" value="16"/>
</dbReference>
<feature type="repeat" description="ANK" evidence="3">
    <location>
        <begin position="505"/>
        <end position="537"/>
    </location>
</feature>
<keyword evidence="6" id="KW-1185">Reference proteome</keyword>
<dbReference type="EMBL" id="JAAMPI010001036">
    <property type="protein sequence ID" value="KAF4627052.1"/>
    <property type="molecule type" value="Genomic_DNA"/>
</dbReference>
<name>A0A8H4RF42_9HELO</name>
<dbReference type="InterPro" id="IPR031348">
    <property type="entry name" value="PigL_N"/>
</dbReference>
<proteinExistence type="predicted"/>
<dbReference type="OrthoDB" id="20872at2759"/>
<feature type="repeat" description="ANK" evidence="3">
    <location>
        <begin position="333"/>
        <end position="365"/>
    </location>
</feature>
<sequence>MDPISIIASTAGTVGFALRTSKVLYELVDGTLDAPKEVFAVSREAKAFASVLTSLQSLIQDGTLREEGVISLQVPLDNCLQVITSLTGKIQPHIKTSGDAKKSKWRGFTWTFKREEVRNLCSRLAQSNMTLNTAISIMNTVKLDANSAEVSDHIHVLRGEIKARDERKVVLASVSGRRGSDSLQSDAGFALRRFLENESVVDPNLDGLTNPPSDFGDTIICDESVVDDLTQLELSAPVAELEIQPPSYASPPSKSQATEEQLGLEKVPTSSIVGSISELPTNDIQSSVEKPVLDPETIQRATKALFDAVEDSDLEGIKSQLDLGTSIDAVDDVGFAVLHYATDAGELEIVKYLINRDCDINKRCEITGRPTALHLAVGKDQRPIAQALINGGADINLREEREGNTVLCECAKLGKLWGVEMLLEQGSLDVGAKNNFDSPAIEIAAQIGRVEIVRTLLKHCPHPLPKDEKGWTALNCAVNNGHLEVVKLILEQRPDEPLDSLAGINGSSTLHFATRKGNLEIVQLLLNAGADIHARERGWDGYTSLQLAASGNFLSTGQLLLERGATCKNESKDTPSSLEVAAGYGFVEMATLLLDHEVDIGKSLHRAAQGGQLEMAELLFSRGAELEAMAPMGTPLMYAAESGQLDMVKSLLNRGANIHAVLAGKPYATAIYLAAQGDRFAVVEFLIQRDADINGPPGDQSPLHAAARSSCLATVRLLIDQGADMRKRAGHGLTPLHYAAEFGSEQTIQLFLDKGVNFEIQDDYGRLPMFLAAQGNQPKNVKLFLDLGTHPNVADSDLGYTGLHIAAGDGFVEVMQTLIDGGADVDFPTPAGRVTPLMRAAENGHLTAVKLLLEKGADTNCVGIMTSGRESTALQLAERGRHLSVVRCIQRHIAA</sequence>
<feature type="repeat" description="ANK" evidence="3">
    <location>
        <begin position="604"/>
        <end position="631"/>
    </location>
</feature>
<dbReference type="PANTHER" id="PTHR24198">
    <property type="entry name" value="ANKYRIN REPEAT AND PROTEIN KINASE DOMAIN-CONTAINING PROTEIN"/>
    <property type="match status" value="1"/>
</dbReference>
<gene>
    <name evidence="5" type="ORF">G7Y89_g11102</name>
</gene>
<protein>
    <recommendedName>
        <fullName evidence="4">Azaphilone pigments biosynthesis cluster protein L N-terminal domain-containing protein</fullName>
    </recommendedName>
</protein>
<evidence type="ECO:0000313" key="5">
    <source>
        <dbReference type="EMBL" id="KAF4627052.1"/>
    </source>
</evidence>
<feature type="repeat" description="ANK" evidence="3">
    <location>
        <begin position="731"/>
        <end position="763"/>
    </location>
</feature>
<dbReference type="InterPro" id="IPR036770">
    <property type="entry name" value="Ankyrin_rpt-contain_sf"/>
</dbReference>
<evidence type="ECO:0000259" key="4">
    <source>
        <dbReference type="Pfam" id="PF17111"/>
    </source>
</evidence>
<keyword evidence="2 3" id="KW-0040">ANK repeat</keyword>
<evidence type="ECO:0000256" key="2">
    <source>
        <dbReference type="ARBA" id="ARBA00023043"/>
    </source>
</evidence>
<feature type="repeat" description="ANK" evidence="3">
    <location>
        <begin position="764"/>
        <end position="796"/>
    </location>
</feature>
<dbReference type="Pfam" id="PF12796">
    <property type="entry name" value="Ank_2"/>
    <property type="match status" value="5"/>
</dbReference>
<dbReference type="SUPFAM" id="SSF48403">
    <property type="entry name" value="Ankyrin repeat"/>
    <property type="match status" value="2"/>
</dbReference>
<evidence type="ECO:0000256" key="3">
    <source>
        <dbReference type="PROSITE-ProRule" id="PRU00023"/>
    </source>
</evidence>
<feature type="repeat" description="ANK" evidence="3">
    <location>
        <begin position="540"/>
        <end position="572"/>
    </location>
</feature>
<dbReference type="AlphaFoldDB" id="A0A8H4RF42"/>
<dbReference type="Proteomes" id="UP000566819">
    <property type="component" value="Unassembled WGS sequence"/>
</dbReference>
<feature type="repeat" description="ANK" evidence="3">
    <location>
        <begin position="368"/>
        <end position="400"/>
    </location>
</feature>
<reference evidence="5 6" key="1">
    <citation type="submission" date="2020-03" db="EMBL/GenBank/DDBJ databases">
        <title>Draft Genome Sequence of Cudoniella acicularis.</title>
        <authorList>
            <person name="Buettner E."/>
            <person name="Kellner H."/>
        </authorList>
    </citation>
    <scope>NUCLEOTIDE SEQUENCE [LARGE SCALE GENOMIC DNA]</scope>
    <source>
        <strain evidence="5 6">DSM 108380</strain>
    </source>
</reference>
<organism evidence="5 6">
    <name type="scientific">Cudoniella acicularis</name>
    <dbReference type="NCBI Taxonomy" id="354080"/>
    <lineage>
        <taxon>Eukaryota</taxon>
        <taxon>Fungi</taxon>
        <taxon>Dikarya</taxon>
        <taxon>Ascomycota</taxon>
        <taxon>Pezizomycotina</taxon>
        <taxon>Leotiomycetes</taxon>
        <taxon>Helotiales</taxon>
        <taxon>Tricladiaceae</taxon>
        <taxon>Cudoniella</taxon>
    </lineage>
</organism>
<feature type="repeat" description="ANK" evidence="3">
    <location>
        <begin position="469"/>
        <end position="495"/>
    </location>
</feature>
<evidence type="ECO:0000313" key="6">
    <source>
        <dbReference type="Proteomes" id="UP000566819"/>
    </source>
</evidence>
<dbReference type="PRINTS" id="PR01415">
    <property type="entry name" value="ANKYRIN"/>
</dbReference>
<evidence type="ECO:0000256" key="1">
    <source>
        <dbReference type="ARBA" id="ARBA00022737"/>
    </source>
</evidence>
<dbReference type="Pfam" id="PF13637">
    <property type="entry name" value="Ank_4"/>
    <property type="match status" value="1"/>
</dbReference>
<keyword evidence="1" id="KW-0677">Repeat</keyword>
<feature type="repeat" description="ANK" evidence="3">
    <location>
        <begin position="832"/>
        <end position="864"/>
    </location>
</feature>
<accession>A0A8H4RF42</accession>
<comment type="caution">
    <text evidence="5">The sequence shown here is derived from an EMBL/GenBank/DDBJ whole genome shotgun (WGS) entry which is preliminary data.</text>
</comment>
<dbReference type="Gene3D" id="1.25.40.20">
    <property type="entry name" value="Ankyrin repeat-containing domain"/>
    <property type="match status" value="3"/>
</dbReference>